<dbReference type="InterPro" id="IPR005471">
    <property type="entry name" value="Tscrpt_reg_IclR_N"/>
</dbReference>
<keyword evidence="2" id="KW-0238">DNA-binding</keyword>
<evidence type="ECO:0000313" key="7">
    <source>
        <dbReference type="Proteomes" id="UP000305202"/>
    </source>
</evidence>
<evidence type="ECO:0000256" key="1">
    <source>
        <dbReference type="ARBA" id="ARBA00023015"/>
    </source>
</evidence>
<dbReference type="InterPro" id="IPR029016">
    <property type="entry name" value="GAF-like_dom_sf"/>
</dbReference>
<dbReference type="PANTHER" id="PTHR30136:SF38">
    <property type="entry name" value="TRANSCRIPTIONAL REGULATOR"/>
    <property type="match status" value="1"/>
</dbReference>
<dbReference type="InterPro" id="IPR036388">
    <property type="entry name" value="WH-like_DNA-bd_sf"/>
</dbReference>
<evidence type="ECO:0000313" key="6">
    <source>
        <dbReference type="EMBL" id="TKI05511.1"/>
    </source>
</evidence>
<dbReference type="Gene3D" id="1.10.10.10">
    <property type="entry name" value="Winged helix-like DNA-binding domain superfamily/Winged helix DNA-binding domain"/>
    <property type="match status" value="1"/>
</dbReference>
<dbReference type="SUPFAM" id="SSF55781">
    <property type="entry name" value="GAF domain-like"/>
    <property type="match status" value="1"/>
</dbReference>
<keyword evidence="1" id="KW-0805">Transcription regulation</keyword>
<keyword evidence="7" id="KW-1185">Reference proteome</keyword>
<dbReference type="InterPro" id="IPR036390">
    <property type="entry name" value="WH_DNA-bd_sf"/>
</dbReference>
<protein>
    <submittedName>
        <fullName evidence="6">IclR family transcriptional regulator</fullName>
    </submittedName>
</protein>
<dbReference type="Pfam" id="PF01614">
    <property type="entry name" value="IclR_C"/>
    <property type="match status" value="1"/>
</dbReference>
<dbReference type="RefSeq" id="WP_136990800.1">
    <property type="nucleotide sequence ID" value="NZ_SZPQ01000019.1"/>
</dbReference>
<dbReference type="PROSITE" id="PS51077">
    <property type="entry name" value="HTH_ICLR"/>
    <property type="match status" value="1"/>
</dbReference>
<name>A0ABY2SKD1_9HYPH</name>
<dbReference type="Proteomes" id="UP000305202">
    <property type="component" value="Unassembled WGS sequence"/>
</dbReference>
<dbReference type="InterPro" id="IPR014757">
    <property type="entry name" value="Tscrpt_reg_IclR_C"/>
</dbReference>
<dbReference type="Pfam" id="PF09339">
    <property type="entry name" value="HTH_IclR"/>
    <property type="match status" value="1"/>
</dbReference>
<dbReference type="Gene3D" id="3.30.450.40">
    <property type="match status" value="1"/>
</dbReference>
<proteinExistence type="predicted"/>
<keyword evidence="3" id="KW-0804">Transcription</keyword>
<organism evidence="6 7">
    <name type="scientific">Martelella alba</name>
    <dbReference type="NCBI Taxonomy" id="2590451"/>
    <lineage>
        <taxon>Bacteria</taxon>
        <taxon>Pseudomonadati</taxon>
        <taxon>Pseudomonadota</taxon>
        <taxon>Alphaproteobacteria</taxon>
        <taxon>Hyphomicrobiales</taxon>
        <taxon>Aurantimonadaceae</taxon>
        <taxon>Martelella</taxon>
    </lineage>
</organism>
<evidence type="ECO:0000259" key="5">
    <source>
        <dbReference type="PROSITE" id="PS51078"/>
    </source>
</evidence>
<sequence>MKSITTPVPALDKVVRICDYLSQTQGATFTQIYQNVGIAKSSASSLLNGMLAHGLLRQDKDKFYLGLRLYELGNKAAEQYDIKKIALPILEEIRDSTGLTCHLGVLEGAAPIYLLKVESPQAIIIRSWEGKRLSLHSSGLGKVLIAWLAPEELDALLPSSQPLARYTPATITDIGQLKNELAQIRARGWGYDNEEDSPGVRCIAVPVCNSRGNVVAALSVSGVTFQMPDDKRESLAQLMIDAGHKLSARLR</sequence>
<feature type="domain" description="HTH iclR-type" evidence="4">
    <location>
        <begin position="8"/>
        <end position="67"/>
    </location>
</feature>
<dbReference type="SUPFAM" id="SSF46785">
    <property type="entry name" value="Winged helix' DNA-binding domain"/>
    <property type="match status" value="1"/>
</dbReference>
<reference evidence="6 7" key="1">
    <citation type="submission" date="2019-04" db="EMBL/GenBank/DDBJ databases">
        <authorList>
            <person name="Li M."/>
            <person name="Gao C."/>
        </authorList>
    </citation>
    <scope>NUCLEOTIDE SEQUENCE [LARGE SCALE GENOMIC DNA]</scope>
    <source>
        <strain evidence="6 7">BGMRC 2031</strain>
    </source>
</reference>
<feature type="domain" description="IclR-ED" evidence="5">
    <location>
        <begin position="68"/>
        <end position="251"/>
    </location>
</feature>
<dbReference type="EMBL" id="SZPQ01000019">
    <property type="protein sequence ID" value="TKI05511.1"/>
    <property type="molecule type" value="Genomic_DNA"/>
</dbReference>
<dbReference type="PROSITE" id="PS51078">
    <property type="entry name" value="ICLR_ED"/>
    <property type="match status" value="1"/>
</dbReference>
<evidence type="ECO:0000259" key="4">
    <source>
        <dbReference type="PROSITE" id="PS51077"/>
    </source>
</evidence>
<dbReference type="InterPro" id="IPR050707">
    <property type="entry name" value="HTH_MetabolicPath_Reg"/>
</dbReference>
<dbReference type="PANTHER" id="PTHR30136">
    <property type="entry name" value="HELIX-TURN-HELIX TRANSCRIPTIONAL REGULATOR, ICLR FAMILY"/>
    <property type="match status" value="1"/>
</dbReference>
<accession>A0ABY2SKD1</accession>
<evidence type="ECO:0000256" key="2">
    <source>
        <dbReference type="ARBA" id="ARBA00023125"/>
    </source>
</evidence>
<evidence type="ECO:0000256" key="3">
    <source>
        <dbReference type="ARBA" id="ARBA00023163"/>
    </source>
</evidence>
<dbReference type="SMART" id="SM00346">
    <property type="entry name" value="HTH_ICLR"/>
    <property type="match status" value="1"/>
</dbReference>
<comment type="caution">
    <text evidence="6">The sequence shown here is derived from an EMBL/GenBank/DDBJ whole genome shotgun (WGS) entry which is preliminary data.</text>
</comment>
<gene>
    <name evidence="6" type="ORF">FCN80_14150</name>
</gene>